<dbReference type="Pfam" id="PF07664">
    <property type="entry name" value="FeoB_C"/>
    <property type="match status" value="1"/>
</dbReference>
<evidence type="ECO:0000256" key="2">
    <source>
        <dbReference type="ARBA" id="ARBA00004429"/>
    </source>
</evidence>
<dbReference type="InterPro" id="IPR003373">
    <property type="entry name" value="Fe2_transport_prot-B"/>
</dbReference>
<keyword evidence="11" id="KW-0406">Ion transport</keyword>
<dbReference type="Pfam" id="PF17910">
    <property type="entry name" value="FeoB_Cyto"/>
    <property type="match status" value="1"/>
</dbReference>
<feature type="binding site" evidence="15">
    <location>
        <begin position="55"/>
        <end position="58"/>
    </location>
    <ligand>
        <name>GTP</name>
        <dbReference type="ChEBI" id="CHEBI:37565"/>
        <label>1</label>
    </ligand>
</feature>
<dbReference type="Gene3D" id="3.40.50.300">
    <property type="entry name" value="P-loop containing nucleotide triphosphate hydrolases"/>
    <property type="match status" value="1"/>
</dbReference>
<evidence type="ECO:0000256" key="14">
    <source>
        <dbReference type="NCBIfam" id="TIGR00437"/>
    </source>
</evidence>
<dbReference type="Proteomes" id="UP000243297">
    <property type="component" value="Unassembled WGS sequence"/>
</dbReference>
<evidence type="ECO:0000256" key="9">
    <source>
        <dbReference type="ARBA" id="ARBA00022989"/>
    </source>
</evidence>
<evidence type="ECO:0000256" key="6">
    <source>
        <dbReference type="ARBA" id="ARBA00022519"/>
    </source>
</evidence>
<dbReference type="InterPro" id="IPR030389">
    <property type="entry name" value="G_FEOB_dom"/>
</dbReference>
<feature type="transmembrane region" description="Helical" evidence="17">
    <location>
        <begin position="281"/>
        <end position="300"/>
    </location>
</feature>
<keyword evidence="4" id="KW-1003">Cell membrane</keyword>
<comment type="caution">
    <text evidence="17">Lacks conserved residue(s) required for the propagation of feature annotation.</text>
</comment>
<evidence type="ECO:0000256" key="7">
    <source>
        <dbReference type="ARBA" id="ARBA00022692"/>
    </source>
</evidence>
<keyword evidence="8 15" id="KW-0547">Nucleotide-binding</keyword>
<evidence type="ECO:0000256" key="3">
    <source>
        <dbReference type="ARBA" id="ARBA00022448"/>
    </source>
</evidence>
<dbReference type="CDD" id="cd01879">
    <property type="entry name" value="FeoB"/>
    <property type="match status" value="1"/>
</dbReference>
<evidence type="ECO:0000256" key="12">
    <source>
        <dbReference type="ARBA" id="ARBA00023134"/>
    </source>
</evidence>
<dbReference type="NCBIfam" id="TIGR00231">
    <property type="entry name" value="small_GTP"/>
    <property type="match status" value="1"/>
</dbReference>
<evidence type="ECO:0000256" key="5">
    <source>
        <dbReference type="ARBA" id="ARBA00022496"/>
    </source>
</evidence>
<organism evidence="19 20">
    <name type="scientific">Anaerorhabdus furcosa</name>
    <dbReference type="NCBI Taxonomy" id="118967"/>
    <lineage>
        <taxon>Bacteria</taxon>
        <taxon>Bacillati</taxon>
        <taxon>Bacillota</taxon>
        <taxon>Erysipelotrichia</taxon>
        <taxon>Erysipelotrichales</taxon>
        <taxon>Erysipelotrichaceae</taxon>
        <taxon>Anaerorhabdus</taxon>
    </lineage>
</organism>
<feature type="transmembrane region" description="Helical" evidence="17">
    <location>
        <begin position="603"/>
        <end position="626"/>
    </location>
</feature>
<feature type="binding site" evidence="15">
    <location>
        <begin position="34"/>
        <end position="38"/>
    </location>
    <ligand>
        <name>GTP</name>
        <dbReference type="ChEBI" id="CHEBI:37565"/>
        <label>1</label>
    </ligand>
</feature>
<feature type="binding site" evidence="16">
    <location>
        <position position="24"/>
    </location>
    <ligand>
        <name>Mg(2+)</name>
        <dbReference type="ChEBI" id="CHEBI:18420"/>
        <label>2</label>
    </ligand>
</feature>
<evidence type="ECO:0000256" key="11">
    <source>
        <dbReference type="ARBA" id="ARBA00023065"/>
    </source>
</evidence>
<dbReference type="FunFam" id="3.40.50.300:FF:000426">
    <property type="entry name" value="Ferrous iron transport protein B"/>
    <property type="match status" value="1"/>
</dbReference>
<dbReference type="RefSeq" id="WP_143254364.1">
    <property type="nucleotide sequence ID" value="NZ_FUWY01000001.1"/>
</dbReference>
<evidence type="ECO:0000313" key="20">
    <source>
        <dbReference type="Proteomes" id="UP000243297"/>
    </source>
</evidence>
<keyword evidence="9 17" id="KW-1133">Transmembrane helix</keyword>
<feature type="transmembrane region" description="Helical" evidence="17">
    <location>
        <begin position="638"/>
        <end position="661"/>
    </location>
</feature>
<comment type="similarity">
    <text evidence="17">Belongs to the TRAFAC class TrmE-Era-EngA-EngB-Septin-like GTPase superfamily. FeoB GTPase (TC 9.A.8) family.</text>
</comment>
<keyword evidence="16" id="KW-0479">Metal-binding</keyword>
<keyword evidence="16" id="KW-0460">Magnesium</keyword>
<dbReference type="Pfam" id="PF07670">
    <property type="entry name" value="Gate"/>
    <property type="match status" value="2"/>
</dbReference>
<keyword evidence="6" id="KW-0997">Cell inner membrane</keyword>
<sequence length="665" mass="74197">MKHTVALVGNPNSGKTTLFNQLTGSKQHVGNWPGVTIEKKVGQFTYEEHEITLVDLPGIYSMSPYSIEEVVSRDYIMDEHPDLLINIVDGTNLERNLYLSMQLKELGLPMVIAVNMMDELQQKEIELNIAQLSKELNTPVVPISARNGEGMNELVHSLLHNTNSSTYIYDVQTENILSRIQTLVEETRHDHTHDKFYAFKLLENDELIKKNLNFNETQLNELHSIQRDFCVLKNQKDIDMAVADTRYMEIERIVSHSLCRPCIAQMKSGSDRIDSLLTHKYLGIPMFFVILFVIFMITFGPLGSTLQGFLETGIEMFGEWSTVSLLGLGASDWAINLVTTVIGGVGSVISFMPQIMLLFLFLSLLEDSGYMSRAAFLMDRLLRKIGLNGKAFIPMLMGFGCTVPAVMATRVLENEKDRKMTMLLTPFMSCGARLPVYALFAGVFFPTSAGIAIFSMYVLGIVVAIICGLILRKTVFKGDGSTFILELPPYRFPSFKNTMMHMWEKAKGFLTKAGTIIFSMTVLLWFLTNFSFTLQMVEDPSMSILGNIGQAIAWIFTPLGFGNWQSVISLLSGFIAKESVVSSMAVVYGVGTNAGLETVLSQVFTHASAISFMVFTLLYSPCMAAVATVKSESGSWKFTLQSILFQTGVAYIVAFIAFNLLRIFI</sequence>
<evidence type="ECO:0000313" key="19">
    <source>
        <dbReference type="EMBL" id="SJZ39219.1"/>
    </source>
</evidence>
<feature type="domain" description="FeoB-type G" evidence="18">
    <location>
        <begin position="2"/>
        <end position="164"/>
    </location>
</feature>
<evidence type="ECO:0000256" key="16">
    <source>
        <dbReference type="PIRSR" id="PIRSR603373-2"/>
    </source>
</evidence>
<feature type="transmembrane region" description="Helical" evidence="17">
    <location>
        <begin position="509"/>
        <end position="528"/>
    </location>
</feature>
<dbReference type="GO" id="GO:0005525">
    <property type="term" value="F:GTP binding"/>
    <property type="evidence" value="ECO:0007669"/>
    <property type="project" value="UniProtKB-KW"/>
</dbReference>
<feature type="binding site" evidence="15">
    <location>
        <begin position="115"/>
        <end position="118"/>
    </location>
    <ligand>
        <name>GTP</name>
        <dbReference type="ChEBI" id="CHEBI:37565"/>
        <label>1</label>
    </ligand>
</feature>
<evidence type="ECO:0000256" key="10">
    <source>
        <dbReference type="ARBA" id="ARBA00023004"/>
    </source>
</evidence>
<feature type="transmembrane region" description="Helical" evidence="17">
    <location>
        <begin position="451"/>
        <end position="471"/>
    </location>
</feature>
<keyword evidence="12 15" id="KW-0342">GTP-binding</keyword>
<evidence type="ECO:0000256" key="1">
    <source>
        <dbReference type="ARBA" id="ARBA00003926"/>
    </source>
</evidence>
<gene>
    <name evidence="19" type="ORF">SAMN02745191_0425</name>
</gene>
<dbReference type="Pfam" id="PF02421">
    <property type="entry name" value="FeoB_N"/>
    <property type="match status" value="1"/>
</dbReference>
<name>A0A1T4K9X8_9FIRM</name>
<dbReference type="InterPro" id="IPR027417">
    <property type="entry name" value="P-loop_NTPase"/>
</dbReference>
<dbReference type="InterPro" id="IPR041069">
    <property type="entry name" value="FeoB_Cyto"/>
</dbReference>
<protein>
    <recommendedName>
        <fullName evidence="14 17">Ferrous iron transport protein B</fullName>
    </recommendedName>
</protein>
<feature type="binding site" evidence="16">
    <location>
        <position position="20"/>
    </location>
    <ligand>
        <name>Mg(2+)</name>
        <dbReference type="ChEBI" id="CHEBI:18420"/>
        <label>2</label>
    </ligand>
</feature>
<feature type="transmembrane region" description="Helical" evidence="17">
    <location>
        <begin position="345"/>
        <end position="365"/>
    </location>
</feature>
<dbReference type="GO" id="GO:0005886">
    <property type="term" value="C:plasma membrane"/>
    <property type="evidence" value="ECO:0007669"/>
    <property type="project" value="UniProtKB-SubCell"/>
</dbReference>
<dbReference type="EMBL" id="FUWY01000001">
    <property type="protein sequence ID" value="SJZ39219.1"/>
    <property type="molecule type" value="Genomic_DNA"/>
</dbReference>
<evidence type="ECO:0000256" key="17">
    <source>
        <dbReference type="RuleBase" id="RU362098"/>
    </source>
</evidence>
<comment type="subcellular location">
    <subcellularLocation>
        <location evidence="2">Cell inner membrane</location>
        <topology evidence="2">Multi-pass membrane protein</topology>
    </subcellularLocation>
    <subcellularLocation>
        <location evidence="17">Cell membrane</location>
        <topology evidence="17">Multi-pass membrane protein</topology>
    </subcellularLocation>
</comment>
<dbReference type="NCBIfam" id="TIGR00437">
    <property type="entry name" value="feoB"/>
    <property type="match status" value="1"/>
</dbReference>
<feature type="transmembrane region" description="Helical" evidence="17">
    <location>
        <begin position="391"/>
        <end position="412"/>
    </location>
</feature>
<evidence type="ECO:0000256" key="13">
    <source>
        <dbReference type="ARBA" id="ARBA00023136"/>
    </source>
</evidence>
<dbReference type="Gene3D" id="1.10.287.1770">
    <property type="match status" value="1"/>
</dbReference>
<keyword evidence="7 17" id="KW-0812">Transmembrane</keyword>
<dbReference type="PRINTS" id="PR00326">
    <property type="entry name" value="GTP1OBG"/>
</dbReference>
<dbReference type="PROSITE" id="PS51711">
    <property type="entry name" value="G_FEOB"/>
    <property type="match status" value="1"/>
</dbReference>
<dbReference type="AlphaFoldDB" id="A0A1T4K9X8"/>
<dbReference type="PANTHER" id="PTHR43185:SF1">
    <property type="entry name" value="FE(2+) TRANSPORTER FEOB"/>
    <property type="match status" value="1"/>
</dbReference>
<feature type="binding site" evidence="16">
    <location>
        <position position="23"/>
    </location>
    <ligand>
        <name>Mg(2+)</name>
        <dbReference type="ChEBI" id="CHEBI:18420"/>
        <label>2</label>
    </ligand>
</feature>
<accession>A0A1T4K9X8</accession>
<dbReference type="GO" id="GO:0046872">
    <property type="term" value="F:metal ion binding"/>
    <property type="evidence" value="ECO:0007669"/>
    <property type="project" value="UniProtKB-KW"/>
</dbReference>
<keyword evidence="20" id="KW-1185">Reference proteome</keyword>
<dbReference type="InterPro" id="IPR011640">
    <property type="entry name" value="Fe2_transport_prot_B_C"/>
</dbReference>
<dbReference type="SUPFAM" id="SSF52540">
    <property type="entry name" value="P-loop containing nucleoside triphosphate hydrolases"/>
    <property type="match status" value="1"/>
</dbReference>
<keyword evidence="3 17" id="KW-0813">Transport</keyword>
<evidence type="ECO:0000256" key="4">
    <source>
        <dbReference type="ARBA" id="ARBA00022475"/>
    </source>
</evidence>
<reference evidence="20" key="1">
    <citation type="submission" date="2017-02" db="EMBL/GenBank/DDBJ databases">
        <authorList>
            <person name="Varghese N."/>
            <person name="Submissions S."/>
        </authorList>
    </citation>
    <scope>NUCLEOTIDE SEQUENCE [LARGE SCALE GENOMIC DNA]</scope>
    <source>
        <strain evidence="20">ATCC 25662</strain>
    </source>
</reference>
<keyword evidence="10 17" id="KW-0408">Iron</keyword>
<evidence type="ECO:0000256" key="15">
    <source>
        <dbReference type="PIRSR" id="PIRSR603373-1"/>
    </source>
</evidence>
<dbReference type="InterPro" id="IPR050860">
    <property type="entry name" value="FeoB_GTPase"/>
</dbReference>
<dbReference type="InterPro" id="IPR005225">
    <property type="entry name" value="Small_GTP-bd"/>
</dbReference>
<feature type="binding site" evidence="15">
    <location>
        <begin position="9"/>
        <end position="16"/>
    </location>
    <ligand>
        <name>GTP</name>
        <dbReference type="ChEBI" id="CHEBI:37565"/>
        <label>1</label>
    </ligand>
</feature>
<dbReference type="InterPro" id="IPR006073">
    <property type="entry name" value="GTP-bd"/>
</dbReference>
<proteinExistence type="inferred from homology"/>
<evidence type="ECO:0000259" key="18">
    <source>
        <dbReference type="PROSITE" id="PS51711"/>
    </source>
</evidence>
<comment type="function">
    <text evidence="1 17">Probable transporter of a GTP-driven Fe(2+) uptake system.</text>
</comment>
<dbReference type="InterPro" id="IPR011642">
    <property type="entry name" value="Gate_dom"/>
</dbReference>
<dbReference type="PANTHER" id="PTHR43185">
    <property type="entry name" value="FERROUS IRON TRANSPORT PROTEIN B"/>
    <property type="match status" value="1"/>
</dbReference>
<keyword evidence="13 17" id="KW-0472">Membrane</keyword>
<evidence type="ECO:0000256" key="8">
    <source>
        <dbReference type="ARBA" id="ARBA00022741"/>
    </source>
</evidence>
<dbReference type="OrthoDB" id="9809127at2"/>
<keyword evidence="5 17" id="KW-0410">Iron transport</keyword>
<dbReference type="GO" id="GO:0015093">
    <property type="term" value="F:ferrous iron transmembrane transporter activity"/>
    <property type="evidence" value="ECO:0007669"/>
    <property type="project" value="UniProtKB-UniRule"/>
</dbReference>
<dbReference type="STRING" id="118967.SAMN02745191_0425"/>